<dbReference type="Proteomes" id="UP000231279">
    <property type="component" value="Unassembled WGS sequence"/>
</dbReference>
<dbReference type="OrthoDB" id="1078367at2759"/>
<gene>
    <name evidence="4" type="ORF">CDL12_16160</name>
</gene>
<dbReference type="GO" id="GO:0042645">
    <property type="term" value="C:mitochondrial nucleoid"/>
    <property type="evidence" value="ECO:0007669"/>
    <property type="project" value="TreeGrafter"/>
</dbReference>
<dbReference type="GO" id="GO:0003697">
    <property type="term" value="F:single-stranded DNA binding"/>
    <property type="evidence" value="ECO:0007669"/>
    <property type="project" value="InterPro"/>
</dbReference>
<keyword evidence="1 2" id="KW-0238">DNA-binding</keyword>
<evidence type="ECO:0000313" key="5">
    <source>
        <dbReference type="Proteomes" id="UP000231279"/>
    </source>
</evidence>
<sequence length="280" mass="32585">MGIGRLLLVRFKNAASNSARCFSSSAELIRRPWTHLTDEPEDSDSESSVYKRALKLQRPTTVKYQESLHNYVSLIGTIELPLKACNSAELGFHTFLIVKASSNPYRYFRVMLKFWHVMAEMSVHHLKPDDLIYVSGRLGSYRKVNEHGKSVHNYEVDVTEINFVAQHGPLPACQNPMKWKTKVSAEDWMQKRIARHHLWHVFFANPNEWWDNRNCKKHPNSPDFKHKDTGEKLWLYDTDPPWIKQQLQLIDSRLSKQNPGEHRHASSHLSPLVYDDTKGN</sequence>
<evidence type="ECO:0000256" key="3">
    <source>
        <dbReference type="SAM" id="MobiDB-lite"/>
    </source>
</evidence>
<keyword evidence="5" id="KW-1185">Reference proteome</keyword>
<dbReference type="EMBL" id="NKXS01002995">
    <property type="protein sequence ID" value="PIN11234.1"/>
    <property type="molecule type" value="Genomic_DNA"/>
</dbReference>
<dbReference type="STRING" id="429701.A0A2G9H131"/>
<evidence type="ECO:0000313" key="4">
    <source>
        <dbReference type="EMBL" id="PIN11234.1"/>
    </source>
</evidence>
<comment type="caution">
    <text evidence="4">The sequence shown here is derived from an EMBL/GenBank/DDBJ whole genome shotgun (WGS) entry which is preliminary data.</text>
</comment>
<proteinExistence type="predicted"/>
<evidence type="ECO:0000256" key="1">
    <source>
        <dbReference type="ARBA" id="ARBA00023125"/>
    </source>
</evidence>
<dbReference type="PANTHER" id="PTHR10302:SF18">
    <property type="entry name" value="PROTEIN OSB1, MITOCHONDRIAL"/>
    <property type="match status" value="1"/>
</dbReference>
<reference evidence="5" key="1">
    <citation type="journal article" date="2018" name="Gigascience">
        <title>Genome assembly of the Pink Ipe (Handroanthus impetiginosus, Bignoniaceae), a highly valued, ecologically keystone Neotropical timber forest tree.</title>
        <authorList>
            <person name="Silva-Junior O.B."/>
            <person name="Grattapaglia D."/>
            <person name="Novaes E."/>
            <person name="Collevatti R.G."/>
        </authorList>
    </citation>
    <scope>NUCLEOTIDE SEQUENCE [LARGE SCALE GENOMIC DNA]</scope>
    <source>
        <strain evidence="5">cv. UFG-1</strain>
    </source>
</reference>
<dbReference type="InterPro" id="IPR012340">
    <property type="entry name" value="NA-bd_OB-fold"/>
</dbReference>
<dbReference type="PROSITE" id="PS50935">
    <property type="entry name" value="SSB"/>
    <property type="match status" value="1"/>
</dbReference>
<feature type="region of interest" description="Disordered" evidence="3">
    <location>
        <begin position="256"/>
        <end position="280"/>
    </location>
</feature>
<organism evidence="4 5">
    <name type="scientific">Handroanthus impetiginosus</name>
    <dbReference type="NCBI Taxonomy" id="429701"/>
    <lineage>
        <taxon>Eukaryota</taxon>
        <taxon>Viridiplantae</taxon>
        <taxon>Streptophyta</taxon>
        <taxon>Embryophyta</taxon>
        <taxon>Tracheophyta</taxon>
        <taxon>Spermatophyta</taxon>
        <taxon>Magnoliopsida</taxon>
        <taxon>eudicotyledons</taxon>
        <taxon>Gunneridae</taxon>
        <taxon>Pentapetalae</taxon>
        <taxon>asterids</taxon>
        <taxon>lamiids</taxon>
        <taxon>Lamiales</taxon>
        <taxon>Bignoniaceae</taxon>
        <taxon>Crescentiina</taxon>
        <taxon>Tabebuia alliance</taxon>
        <taxon>Handroanthus</taxon>
    </lineage>
</organism>
<protein>
    <submittedName>
        <fullName evidence="4">Uncharacterized protein</fullName>
    </submittedName>
</protein>
<dbReference type="AlphaFoldDB" id="A0A2G9H131"/>
<dbReference type="PANTHER" id="PTHR10302">
    <property type="entry name" value="SINGLE-STRANDED DNA-BINDING PROTEIN"/>
    <property type="match status" value="1"/>
</dbReference>
<accession>A0A2G9H131</accession>
<dbReference type="InterPro" id="IPR000424">
    <property type="entry name" value="Primosome_PriB/ssb"/>
</dbReference>
<dbReference type="SUPFAM" id="SSF50249">
    <property type="entry name" value="Nucleic acid-binding proteins"/>
    <property type="match status" value="1"/>
</dbReference>
<dbReference type="InterPro" id="IPR011344">
    <property type="entry name" value="ssDNA-bd"/>
</dbReference>
<dbReference type="GO" id="GO:0006264">
    <property type="term" value="P:mitochondrial DNA replication"/>
    <property type="evidence" value="ECO:0007669"/>
    <property type="project" value="TreeGrafter"/>
</dbReference>
<name>A0A2G9H131_9LAMI</name>
<dbReference type="Gene3D" id="2.40.50.140">
    <property type="entry name" value="Nucleic acid-binding proteins"/>
    <property type="match status" value="1"/>
</dbReference>
<evidence type="ECO:0000256" key="2">
    <source>
        <dbReference type="PROSITE-ProRule" id="PRU00252"/>
    </source>
</evidence>